<comment type="caution">
    <text evidence="2">The sequence shown here is derived from an EMBL/GenBank/DDBJ whole genome shotgun (WGS) entry which is preliminary data.</text>
</comment>
<dbReference type="RefSeq" id="WP_247029694.1">
    <property type="nucleotide sequence ID" value="NZ_JALKCH010000007.1"/>
</dbReference>
<dbReference type="SMART" id="SM00849">
    <property type="entry name" value="Lactamase_B"/>
    <property type="match status" value="1"/>
</dbReference>
<evidence type="ECO:0000313" key="2">
    <source>
        <dbReference type="EMBL" id="MCK0197806.1"/>
    </source>
</evidence>
<protein>
    <submittedName>
        <fullName evidence="2">MBL fold metallo-hydrolase</fullName>
    </submittedName>
</protein>
<proteinExistence type="predicted"/>
<reference evidence="2 3" key="1">
    <citation type="submission" date="2022-04" db="EMBL/GenBank/DDBJ databases">
        <authorList>
            <person name="Grouzdev D.S."/>
            <person name="Pantiukh K.S."/>
            <person name="Krutkina M.S."/>
        </authorList>
    </citation>
    <scope>NUCLEOTIDE SEQUENCE [LARGE SCALE GENOMIC DNA]</scope>
    <source>
        <strain evidence="2 3">6x-1</strain>
    </source>
</reference>
<dbReference type="SUPFAM" id="SSF56281">
    <property type="entry name" value="Metallo-hydrolase/oxidoreductase"/>
    <property type="match status" value="1"/>
</dbReference>
<feature type="domain" description="Metallo-beta-lactamase" evidence="1">
    <location>
        <begin position="39"/>
        <end position="214"/>
    </location>
</feature>
<dbReference type="PANTHER" id="PTHR42663">
    <property type="entry name" value="HYDROLASE C777.06C-RELATED-RELATED"/>
    <property type="match status" value="1"/>
</dbReference>
<sequence>MTQSFTILGCGSSGGVPRVGQGWGACDPGEPRNRRRRCSLLAERIGEDGARTTVLIDTSPDLREQLLGADVRRLDGVVISHEHADHTHGLDDVRPLTILHRKRLDTWLDAETSALLRQRFGYCFETPPGSDYPPILQEHRFRHGETLKVNGPGGSLSMVPFRLYHGQITAFGFRFGGLAYTPDLHDIPAESLSYLEGLDVWIVDALRPTPHPSHFSLGDALGWIERLKPKRAILTNMHVDLDYGTLRRELPPGIEPAYDGMTITL</sequence>
<evidence type="ECO:0000259" key="1">
    <source>
        <dbReference type="SMART" id="SM00849"/>
    </source>
</evidence>
<dbReference type="Pfam" id="PF12706">
    <property type="entry name" value="Lactamase_B_2"/>
    <property type="match status" value="1"/>
</dbReference>
<dbReference type="EMBL" id="JALKCH010000007">
    <property type="protein sequence ID" value="MCK0197806.1"/>
    <property type="molecule type" value="Genomic_DNA"/>
</dbReference>
<dbReference type="InterPro" id="IPR036866">
    <property type="entry name" value="RibonucZ/Hydroxyglut_hydro"/>
</dbReference>
<accession>A0ABT0DCW8</accession>
<gene>
    <name evidence="2" type="ORF">MWN34_12885</name>
</gene>
<dbReference type="Proteomes" id="UP001203284">
    <property type="component" value="Unassembled WGS sequence"/>
</dbReference>
<keyword evidence="3" id="KW-1185">Reference proteome</keyword>
<dbReference type="Gene3D" id="3.60.15.10">
    <property type="entry name" value="Ribonuclease Z/Hydroxyacylglutathione hydrolase-like"/>
    <property type="match status" value="1"/>
</dbReference>
<dbReference type="InterPro" id="IPR001279">
    <property type="entry name" value="Metallo-B-lactamas"/>
</dbReference>
<organism evidence="2 3">
    <name type="scientific">Ancylobacter crimeensis</name>
    <dbReference type="NCBI Taxonomy" id="2579147"/>
    <lineage>
        <taxon>Bacteria</taxon>
        <taxon>Pseudomonadati</taxon>
        <taxon>Pseudomonadota</taxon>
        <taxon>Alphaproteobacteria</taxon>
        <taxon>Hyphomicrobiales</taxon>
        <taxon>Xanthobacteraceae</taxon>
        <taxon>Ancylobacter</taxon>
    </lineage>
</organism>
<dbReference type="PANTHER" id="PTHR42663:SF6">
    <property type="entry name" value="HYDROLASE C777.06C-RELATED"/>
    <property type="match status" value="1"/>
</dbReference>
<evidence type="ECO:0000313" key="3">
    <source>
        <dbReference type="Proteomes" id="UP001203284"/>
    </source>
</evidence>
<dbReference type="CDD" id="cd16279">
    <property type="entry name" value="metallo-hydrolase-like_MBL-fold"/>
    <property type="match status" value="1"/>
</dbReference>
<name>A0ABT0DCW8_9HYPH</name>